<proteinExistence type="predicted"/>
<feature type="transmembrane region" description="Helical" evidence="1">
    <location>
        <begin position="92"/>
        <end position="111"/>
    </location>
</feature>
<evidence type="ECO:0000313" key="4">
    <source>
        <dbReference type="Proteomes" id="UP001174934"/>
    </source>
</evidence>
<protein>
    <submittedName>
        <fullName evidence="3">Uncharacterized protein</fullName>
    </submittedName>
</protein>
<keyword evidence="4" id="KW-1185">Reference proteome</keyword>
<feature type="chain" id="PRO_5041352127" evidence="2">
    <location>
        <begin position="17"/>
        <end position="112"/>
    </location>
</feature>
<keyword evidence="1" id="KW-1133">Transmembrane helix</keyword>
<evidence type="ECO:0000256" key="1">
    <source>
        <dbReference type="SAM" id="Phobius"/>
    </source>
</evidence>
<keyword evidence="1" id="KW-0472">Membrane</keyword>
<keyword evidence="1" id="KW-0812">Transmembrane</keyword>
<feature type="signal peptide" evidence="2">
    <location>
        <begin position="1"/>
        <end position="16"/>
    </location>
</feature>
<name>A0AA39XPR3_9PEZI</name>
<dbReference type="Proteomes" id="UP001174934">
    <property type="component" value="Unassembled WGS sequence"/>
</dbReference>
<evidence type="ECO:0000313" key="3">
    <source>
        <dbReference type="EMBL" id="KAK0637466.1"/>
    </source>
</evidence>
<comment type="caution">
    <text evidence="3">The sequence shown here is derived from an EMBL/GenBank/DDBJ whole genome shotgun (WGS) entry which is preliminary data.</text>
</comment>
<evidence type="ECO:0000256" key="2">
    <source>
        <dbReference type="SAM" id="SignalP"/>
    </source>
</evidence>
<sequence length="112" mass="11388">MRHTTALLAFAATAIAFDMPSLRQDGLERRASHSGIAVTTQTSTGSVPLAPSSTVGAEENLRTGAADVDVTLGVSVPGAGSSGADDMTSRHYYIGYLITCVAALVGTGAYVL</sequence>
<keyword evidence="2" id="KW-0732">Signal</keyword>
<reference evidence="3" key="1">
    <citation type="submission" date="2023-06" db="EMBL/GenBank/DDBJ databases">
        <title>Genome-scale phylogeny and comparative genomics of the fungal order Sordariales.</title>
        <authorList>
            <consortium name="Lawrence Berkeley National Laboratory"/>
            <person name="Hensen N."/>
            <person name="Bonometti L."/>
            <person name="Westerberg I."/>
            <person name="Brannstrom I.O."/>
            <person name="Guillou S."/>
            <person name="Cros-Aarteil S."/>
            <person name="Calhoun S."/>
            <person name="Haridas S."/>
            <person name="Kuo A."/>
            <person name="Mondo S."/>
            <person name="Pangilinan J."/>
            <person name="Riley R."/>
            <person name="LaButti K."/>
            <person name="Andreopoulos B."/>
            <person name="Lipzen A."/>
            <person name="Chen C."/>
            <person name="Yanf M."/>
            <person name="Daum C."/>
            <person name="Ng V."/>
            <person name="Clum A."/>
            <person name="Steindorff A."/>
            <person name="Ohm R."/>
            <person name="Martin F."/>
            <person name="Silar P."/>
            <person name="Natvig D."/>
            <person name="Lalanne C."/>
            <person name="Gautier V."/>
            <person name="Ament-velasquez S.L."/>
            <person name="Kruys A."/>
            <person name="Hutchinson M.I."/>
            <person name="Powell A.J."/>
            <person name="Barry K."/>
            <person name="Miller A.N."/>
            <person name="Grigoriev I.V."/>
            <person name="Debuchy R."/>
            <person name="Gladieux P."/>
            <person name="Thoren M.H."/>
            <person name="Johannesson H."/>
        </authorList>
    </citation>
    <scope>NUCLEOTIDE SEQUENCE</scope>
    <source>
        <strain evidence="3">SMH3391-2</strain>
    </source>
</reference>
<dbReference type="AlphaFoldDB" id="A0AA39XPR3"/>
<gene>
    <name evidence="3" type="ORF">B0T17DRAFT_614054</name>
</gene>
<organism evidence="3 4">
    <name type="scientific">Bombardia bombarda</name>
    <dbReference type="NCBI Taxonomy" id="252184"/>
    <lineage>
        <taxon>Eukaryota</taxon>
        <taxon>Fungi</taxon>
        <taxon>Dikarya</taxon>
        <taxon>Ascomycota</taxon>
        <taxon>Pezizomycotina</taxon>
        <taxon>Sordariomycetes</taxon>
        <taxon>Sordariomycetidae</taxon>
        <taxon>Sordariales</taxon>
        <taxon>Lasiosphaeriaceae</taxon>
        <taxon>Bombardia</taxon>
    </lineage>
</organism>
<accession>A0AA39XPR3</accession>
<dbReference type="EMBL" id="JAULSR010000001">
    <property type="protein sequence ID" value="KAK0637466.1"/>
    <property type="molecule type" value="Genomic_DNA"/>
</dbReference>